<feature type="region of interest" description="Disordered" evidence="1">
    <location>
        <begin position="51"/>
        <end position="70"/>
    </location>
</feature>
<evidence type="ECO:0000256" key="1">
    <source>
        <dbReference type="SAM" id="MobiDB-lite"/>
    </source>
</evidence>
<proteinExistence type="predicted"/>
<evidence type="ECO:0000313" key="2">
    <source>
        <dbReference type="EMBL" id="KAJ8255986.1"/>
    </source>
</evidence>
<comment type="caution">
    <text evidence="2">The sequence shown here is derived from an EMBL/GenBank/DDBJ whole genome shotgun (WGS) entry which is preliminary data.</text>
</comment>
<accession>A0A9Q1D1L0</accession>
<dbReference type="Proteomes" id="UP001152803">
    <property type="component" value="Unassembled WGS sequence"/>
</dbReference>
<evidence type="ECO:0000313" key="3">
    <source>
        <dbReference type="Proteomes" id="UP001152803"/>
    </source>
</evidence>
<name>A0A9Q1D1L0_CONCO</name>
<reference evidence="2" key="1">
    <citation type="journal article" date="2023" name="Science">
        <title>Genome structures resolve the early diversification of teleost fishes.</title>
        <authorList>
            <person name="Parey E."/>
            <person name="Louis A."/>
            <person name="Montfort J."/>
            <person name="Bouchez O."/>
            <person name="Roques C."/>
            <person name="Iampietro C."/>
            <person name="Lluch J."/>
            <person name="Castinel A."/>
            <person name="Donnadieu C."/>
            <person name="Desvignes T."/>
            <person name="Floi Bucao C."/>
            <person name="Jouanno E."/>
            <person name="Wen M."/>
            <person name="Mejri S."/>
            <person name="Dirks R."/>
            <person name="Jansen H."/>
            <person name="Henkel C."/>
            <person name="Chen W.J."/>
            <person name="Zahm M."/>
            <person name="Cabau C."/>
            <person name="Klopp C."/>
            <person name="Thompson A.W."/>
            <person name="Robinson-Rechavi M."/>
            <person name="Braasch I."/>
            <person name="Lecointre G."/>
            <person name="Bobe J."/>
            <person name="Postlethwait J.H."/>
            <person name="Berthelot C."/>
            <person name="Roest Crollius H."/>
            <person name="Guiguen Y."/>
        </authorList>
    </citation>
    <scope>NUCLEOTIDE SEQUENCE</scope>
    <source>
        <strain evidence="2">Concon-B</strain>
    </source>
</reference>
<protein>
    <submittedName>
        <fullName evidence="2">Uncharacterized protein</fullName>
    </submittedName>
</protein>
<dbReference type="EMBL" id="JAFJMO010000015">
    <property type="protein sequence ID" value="KAJ8255986.1"/>
    <property type="molecule type" value="Genomic_DNA"/>
</dbReference>
<dbReference type="AlphaFoldDB" id="A0A9Q1D1L0"/>
<gene>
    <name evidence="2" type="ORF">COCON_G00198500</name>
</gene>
<organism evidence="2 3">
    <name type="scientific">Conger conger</name>
    <name type="common">Conger eel</name>
    <name type="synonym">Muraena conger</name>
    <dbReference type="NCBI Taxonomy" id="82655"/>
    <lineage>
        <taxon>Eukaryota</taxon>
        <taxon>Metazoa</taxon>
        <taxon>Chordata</taxon>
        <taxon>Craniata</taxon>
        <taxon>Vertebrata</taxon>
        <taxon>Euteleostomi</taxon>
        <taxon>Actinopterygii</taxon>
        <taxon>Neopterygii</taxon>
        <taxon>Teleostei</taxon>
        <taxon>Anguilliformes</taxon>
        <taxon>Congridae</taxon>
        <taxon>Conger</taxon>
    </lineage>
</organism>
<keyword evidence="3" id="KW-1185">Reference proteome</keyword>
<sequence>MDEMKQQETNTRQTISTISIKVASHPPQNSDDWFFITRVWTLQISDIHQQANTADQRCPPTSQQRSFEIN</sequence>